<evidence type="ECO:0000256" key="7">
    <source>
        <dbReference type="ARBA" id="ARBA00022490"/>
    </source>
</evidence>
<feature type="active site" description="Schiff-base intermediate with substrate" evidence="12">
    <location>
        <position position="139"/>
    </location>
</feature>
<reference evidence="13 14" key="1">
    <citation type="submission" date="2017-09" db="EMBL/GenBank/DDBJ databases">
        <title>Bacterial strain isolated from the female urinary microbiota.</title>
        <authorList>
            <person name="Thomas-White K."/>
            <person name="Kumar N."/>
            <person name="Forster S."/>
            <person name="Putonti C."/>
            <person name="Lawley T."/>
            <person name="Wolfe A.J."/>
        </authorList>
    </citation>
    <scope>NUCLEOTIDE SEQUENCE [LARGE SCALE GENOMIC DNA]</scope>
    <source>
        <strain evidence="13 14">UMB0792</strain>
    </source>
</reference>
<dbReference type="PANTHER" id="PTHR10683">
    <property type="entry name" value="TRANSALDOLASE"/>
    <property type="match status" value="1"/>
</dbReference>
<keyword evidence="10 12" id="KW-0704">Schiff base</keyword>
<evidence type="ECO:0000256" key="5">
    <source>
        <dbReference type="ARBA" id="ARBA00013151"/>
    </source>
</evidence>
<dbReference type="CDD" id="cd00955">
    <property type="entry name" value="Transaldolase_like"/>
    <property type="match status" value="1"/>
</dbReference>
<evidence type="ECO:0000256" key="11">
    <source>
        <dbReference type="ARBA" id="ARBA00048810"/>
    </source>
</evidence>
<evidence type="ECO:0000256" key="9">
    <source>
        <dbReference type="ARBA" id="ARBA00023126"/>
    </source>
</evidence>
<dbReference type="GO" id="GO:0005975">
    <property type="term" value="P:carbohydrate metabolic process"/>
    <property type="evidence" value="ECO:0007669"/>
    <property type="project" value="InterPro"/>
</dbReference>
<organism evidence="13 14">
    <name type="scientific">Corynebacterium tuscaniense</name>
    <dbReference type="NCBI Taxonomy" id="302449"/>
    <lineage>
        <taxon>Bacteria</taxon>
        <taxon>Bacillati</taxon>
        <taxon>Actinomycetota</taxon>
        <taxon>Actinomycetes</taxon>
        <taxon>Mycobacteriales</taxon>
        <taxon>Corynebacteriaceae</taxon>
        <taxon>Corynebacterium</taxon>
    </lineage>
</organism>
<evidence type="ECO:0000256" key="1">
    <source>
        <dbReference type="ARBA" id="ARBA00003518"/>
    </source>
</evidence>
<evidence type="ECO:0000313" key="13">
    <source>
        <dbReference type="EMBL" id="PMC65113.1"/>
    </source>
</evidence>
<comment type="function">
    <text evidence="1 12">Transaldolase is important for the balance of metabolites in the pentose-phosphate pathway.</text>
</comment>
<dbReference type="PIRSF" id="PIRSF036915">
    <property type="entry name" value="Trnald_Bac_Plnt"/>
    <property type="match status" value="1"/>
</dbReference>
<dbReference type="GO" id="GO:0004801">
    <property type="term" value="F:transaldolase activity"/>
    <property type="evidence" value="ECO:0007669"/>
    <property type="project" value="UniProtKB-UniRule"/>
</dbReference>
<evidence type="ECO:0000256" key="12">
    <source>
        <dbReference type="HAMAP-Rule" id="MF_00493"/>
    </source>
</evidence>
<dbReference type="AlphaFoldDB" id="A0A2N6T711"/>
<dbReference type="Proteomes" id="UP000235836">
    <property type="component" value="Unassembled WGS sequence"/>
</dbReference>
<dbReference type="RefSeq" id="WP_102723284.1">
    <property type="nucleotide sequence ID" value="NZ_PNHG01000002.1"/>
</dbReference>
<keyword evidence="7 12" id="KW-0963">Cytoplasm</keyword>
<evidence type="ECO:0000313" key="14">
    <source>
        <dbReference type="Proteomes" id="UP000235836"/>
    </source>
</evidence>
<comment type="similarity">
    <text evidence="4 12">Belongs to the transaldolase family. Type 2 subfamily.</text>
</comment>
<protein>
    <recommendedName>
        <fullName evidence="6 12">Transaldolase</fullName>
        <ecNumber evidence="5 12">2.2.1.2</ecNumber>
    </recommendedName>
</protein>
<evidence type="ECO:0000256" key="4">
    <source>
        <dbReference type="ARBA" id="ARBA00008426"/>
    </source>
</evidence>
<dbReference type="EC" id="2.2.1.2" evidence="5 12"/>
<dbReference type="NCBIfam" id="NF002881">
    <property type="entry name" value="PRK03343.1"/>
    <property type="match status" value="1"/>
</dbReference>
<dbReference type="Pfam" id="PF00923">
    <property type="entry name" value="TAL_FSA"/>
    <property type="match status" value="1"/>
</dbReference>
<keyword evidence="14" id="KW-1185">Reference proteome</keyword>
<evidence type="ECO:0000256" key="3">
    <source>
        <dbReference type="ARBA" id="ARBA00004857"/>
    </source>
</evidence>
<comment type="pathway">
    <text evidence="3 12">Carbohydrate degradation; pentose phosphate pathway; D-glyceraldehyde 3-phosphate and beta-D-fructose 6-phosphate from D-ribose 5-phosphate and D-xylulose 5-phosphate (non-oxidative stage): step 2/3.</text>
</comment>
<dbReference type="UniPathway" id="UPA00115">
    <property type="reaction ID" value="UER00414"/>
</dbReference>
<dbReference type="SUPFAM" id="SSF51569">
    <property type="entry name" value="Aldolase"/>
    <property type="match status" value="1"/>
</dbReference>
<dbReference type="InterPro" id="IPR001585">
    <property type="entry name" value="TAL/FSA"/>
</dbReference>
<proteinExistence type="inferred from homology"/>
<dbReference type="PANTHER" id="PTHR10683:SF31">
    <property type="entry name" value="TRANSALDOLASE"/>
    <property type="match status" value="1"/>
</dbReference>
<accession>A0A2N6T711</accession>
<dbReference type="NCBIfam" id="TIGR00876">
    <property type="entry name" value="tal_mycobact"/>
    <property type="match status" value="1"/>
</dbReference>
<dbReference type="GO" id="GO:0005737">
    <property type="term" value="C:cytoplasm"/>
    <property type="evidence" value="ECO:0007669"/>
    <property type="project" value="UniProtKB-SubCell"/>
</dbReference>
<dbReference type="EMBL" id="PNHG01000002">
    <property type="protein sequence ID" value="PMC65113.1"/>
    <property type="molecule type" value="Genomic_DNA"/>
</dbReference>
<dbReference type="Gene3D" id="3.20.20.70">
    <property type="entry name" value="Aldolase class I"/>
    <property type="match status" value="1"/>
</dbReference>
<dbReference type="InterPro" id="IPR013785">
    <property type="entry name" value="Aldolase_TIM"/>
</dbReference>
<sequence>MTAIDRLYDLGTSTWLDDLSRERITSGNIVDLKSTKSIVGVTTNPAIFAAAMSKGNAYDAQLAELKARNASVDEAVYAMSVKDVQDACDLFMDVYESTGGKDGRVSIEVDPRHADDEAATVAQAKELWAQVDRPNAMIKIPATDASLPAITAALAEGISVNVTLIFSVERYKQVIDAFKAGITQAAANGHDVSQIHSVASFFVSRMDTEVDNRLDTISGEYVEKAQALKGKSGIANARLAYQLFLDEFDAAAMAALPQGTNKQRPLWASTGVKNPDYPADMYVTQLAGPDTVNTMPEPTIDAALAGDNVSGDTLTGTADSAAEIFAGLAQVGIDVADVVRVLEREGVDKFVDAWQELLDSMSENLG</sequence>
<comment type="subcellular location">
    <subcellularLocation>
        <location evidence="2 12">Cytoplasm</location>
    </subcellularLocation>
</comment>
<evidence type="ECO:0000256" key="2">
    <source>
        <dbReference type="ARBA" id="ARBA00004496"/>
    </source>
</evidence>
<comment type="caution">
    <text evidence="13">The sequence shown here is derived from an EMBL/GenBank/DDBJ whole genome shotgun (WGS) entry which is preliminary data.</text>
</comment>
<dbReference type="InterPro" id="IPR018225">
    <property type="entry name" value="Transaldolase_AS"/>
</dbReference>
<evidence type="ECO:0000256" key="8">
    <source>
        <dbReference type="ARBA" id="ARBA00022679"/>
    </source>
</evidence>
<comment type="catalytic activity">
    <reaction evidence="11 12">
        <text>D-sedoheptulose 7-phosphate + D-glyceraldehyde 3-phosphate = D-erythrose 4-phosphate + beta-D-fructose 6-phosphate</text>
        <dbReference type="Rhea" id="RHEA:17053"/>
        <dbReference type="ChEBI" id="CHEBI:16897"/>
        <dbReference type="ChEBI" id="CHEBI:57483"/>
        <dbReference type="ChEBI" id="CHEBI:57634"/>
        <dbReference type="ChEBI" id="CHEBI:59776"/>
        <dbReference type="EC" id="2.2.1.2"/>
    </reaction>
</comment>
<keyword evidence="8 12" id="KW-0808">Transferase</keyword>
<name>A0A2N6T711_9CORY</name>
<keyword evidence="9 12" id="KW-0570">Pentose shunt</keyword>
<dbReference type="InterPro" id="IPR004732">
    <property type="entry name" value="Transaldolase_2"/>
</dbReference>
<evidence type="ECO:0000256" key="10">
    <source>
        <dbReference type="ARBA" id="ARBA00023270"/>
    </source>
</evidence>
<gene>
    <name evidence="12 13" type="primary">tal</name>
    <name evidence="13" type="ORF">CJ203_01420</name>
</gene>
<dbReference type="HAMAP" id="MF_00493">
    <property type="entry name" value="Transaldolase_2"/>
    <property type="match status" value="1"/>
</dbReference>
<evidence type="ECO:0000256" key="6">
    <source>
        <dbReference type="ARBA" id="ARBA00018292"/>
    </source>
</evidence>
<dbReference type="PROSITE" id="PS01054">
    <property type="entry name" value="TRANSALDOLASE_1"/>
    <property type="match status" value="1"/>
</dbReference>
<dbReference type="GO" id="GO:0006098">
    <property type="term" value="P:pentose-phosphate shunt"/>
    <property type="evidence" value="ECO:0007669"/>
    <property type="project" value="UniProtKB-UniRule"/>
</dbReference>